<feature type="signal peptide" evidence="2">
    <location>
        <begin position="1"/>
        <end position="23"/>
    </location>
</feature>
<evidence type="ECO:0000259" key="3">
    <source>
        <dbReference type="SMART" id="SM00499"/>
    </source>
</evidence>
<accession>A0A4Y7II19</accession>
<dbReference type="Gramene" id="RZC47351">
    <property type="protein sequence ID" value="RZC47351"/>
    <property type="gene ID" value="C5167_040293"/>
</dbReference>
<evidence type="ECO:0000313" key="5">
    <source>
        <dbReference type="Proteomes" id="UP000316621"/>
    </source>
</evidence>
<comment type="function">
    <text evidence="1">Plant non-specific lipid-transfer proteins transfer phospholipids as well as galactolipids across membranes. May play a role in wax or cutin deposition in the cell walls of expanding epidermal cells and certain secretory tissues.</text>
</comment>
<dbReference type="SUPFAM" id="SSF47699">
    <property type="entry name" value="Bifunctional inhibitor/lipid-transfer protein/seed storage 2S albumin"/>
    <property type="match status" value="1"/>
</dbReference>
<dbReference type="InterPro" id="IPR036312">
    <property type="entry name" value="Bifun_inhib/LTP/seed_sf"/>
</dbReference>
<dbReference type="Proteomes" id="UP000316621">
    <property type="component" value="Chromosome 1"/>
</dbReference>
<keyword evidence="5" id="KW-1185">Reference proteome</keyword>
<dbReference type="InterPro" id="IPR016140">
    <property type="entry name" value="Bifunc_inhib/LTP/seed_store"/>
</dbReference>
<keyword evidence="1" id="KW-0813">Transport</keyword>
<dbReference type="CDD" id="cd01960">
    <property type="entry name" value="nsLTP1"/>
    <property type="match status" value="1"/>
</dbReference>
<gene>
    <name evidence="4" type="ORF">C5167_040293</name>
</gene>
<dbReference type="PRINTS" id="PR00382">
    <property type="entry name" value="LIPIDTRNSFER"/>
</dbReference>
<comment type="similarity">
    <text evidence="1">Belongs to the plant LTP family.</text>
</comment>
<reference evidence="4 5" key="1">
    <citation type="journal article" date="2018" name="Science">
        <title>The opium poppy genome and morphinan production.</title>
        <authorList>
            <person name="Guo L."/>
            <person name="Winzer T."/>
            <person name="Yang X."/>
            <person name="Li Y."/>
            <person name="Ning Z."/>
            <person name="He Z."/>
            <person name="Teodor R."/>
            <person name="Lu Y."/>
            <person name="Bowser T.A."/>
            <person name="Graham I.A."/>
            <person name="Ye K."/>
        </authorList>
    </citation>
    <scope>NUCLEOTIDE SEQUENCE [LARGE SCALE GENOMIC DNA]</scope>
    <source>
        <strain evidence="5">cv. HN1</strain>
        <tissue evidence="4">Leaves</tissue>
    </source>
</reference>
<proteinExistence type="inferred from homology"/>
<protein>
    <recommendedName>
        <fullName evidence="1">Non-specific lipid-transfer protein</fullName>
    </recommendedName>
</protein>
<dbReference type="SMART" id="SM00499">
    <property type="entry name" value="AAI"/>
    <property type="match status" value="1"/>
</dbReference>
<dbReference type="OMA" id="CASYLWR"/>
<dbReference type="Pfam" id="PF00234">
    <property type="entry name" value="Tryp_alpha_amyl"/>
    <property type="match status" value="1"/>
</dbReference>
<name>A0A4Y7II19_PAPSO</name>
<feature type="domain" description="Bifunctional inhibitor/plant lipid transfer protein/seed storage helical" evidence="3">
    <location>
        <begin position="29"/>
        <end position="113"/>
    </location>
</feature>
<evidence type="ECO:0000256" key="1">
    <source>
        <dbReference type="RuleBase" id="RU000628"/>
    </source>
</evidence>
<dbReference type="Gene3D" id="1.10.110.10">
    <property type="entry name" value="Plant lipid-transfer and hydrophobic proteins"/>
    <property type="match status" value="1"/>
</dbReference>
<dbReference type="GO" id="GO:0006869">
    <property type="term" value="P:lipid transport"/>
    <property type="evidence" value="ECO:0007669"/>
    <property type="project" value="InterPro"/>
</dbReference>
<dbReference type="EMBL" id="CM010715">
    <property type="protein sequence ID" value="RZC47351.1"/>
    <property type="molecule type" value="Genomic_DNA"/>
</dbReference>
<organism evidence="4 5">
    <name type="scientific">Papaver somniferum</name>
    <name type="common">Opium poppy</name>
    <dbReference type="NCBI Taxonomy" id="3469"/>
    <lineage>
        <taxon>Eukaryota</taxon>
        <taxon>Viridiplantae</taxon>
        <taxon>Streptophyta</taxon>
        <taxon>Embryophyta</taxon>
        <taxon>Tracheophyta</taxon>
        <taxon>Spermatophyta</taxon>
        <taxon>Magnoliopsida</taxon>
        <taxon>Ranunculales</taxon>
        <taxon>Papaveraceae</taxon>
        <taxon>Papaveroideae</taxon>
        <taxon>Papaver</taxon>
    </lineage>
</organism>
<feature type="chain" id="PRO_5021453363" description="Non-specific lipid-transfer protein" evidence="2">
    <location>
        <begin position="24"/>
        <end position="136"/>
    </location>
</feature>
<dbReference type="AlphaFoldDB" id="A0A4Y7II19"/>
<dbReference type="InterPro" id="IPR000528">
    <property type="entry name" value="Plant_nsLTP"/>
</dbReference>
<keyword evidence="1" id="KW-0446">Lipid-binding</keyword>
<dbReference type="GO" id="GO:0008289">
    <property type="term" value="F:lipid binding"/>
    <property type="evidence" value="ECO:0007669"/>
    <property type="project" value="UniProtKB-KW"/>
</dbReference>
<keyword evidence="2" id="KW-0732">Signal</keyword>
<dbReference type="PANTHER" id="PTHR33076">
    <property type="entry name" value="NON-SPECIFIC LIPID-TRANSFER PROTEIN 2-RELATED"/>
    <property type="match status" value="1"/>
</dbReference>
<evidence type="ECO:0000313" key="4">
    <source>
        <dbReference type="EMBL" id="RZC47351.1"/>
    </source>
</evidence>
<evidence type="ECO:0000256" key="2">
    <source>
        <dbReference type="SAM" id="SignalP"/>
    </source>
</evidence>
<sequence>MAAAFKLACVVLAFMVVAAPYAAEGTLSCDQVTGTVRPCLGYLLGGDLSPDCCPGVIDLHDMAETTADRQAACVCLKKAAMFFMTRIKKANAFALPGKCGVTIPYKFTPDFDCTKYVLFSAVSFCGYICFSSPDLS</sequence>